<evidence type="ECO:0000313" key="14">
    <source>
        <dbReference type="EMBL" id="PFH02757.1"/>
    </source>
</evidence>
<evidence type="ECO:0000256" key="7">
    <source>
        <dbReference type="ARBA" id="ARBA00022475"/>
    </source>
</evidence>
<dbReference type="GO" id="GO:0015297">
    <property type="term" value="F:antiporter activity"/>
    <property type="evidence" value="ECO:0007669"/>
    <property type="project" value="UniProtKB-KW"/>
</dbReference>
<dbReference type="GO" id="GO:0005886">
    <property type="term" value="C:plasma membrane"/>
    <property type="evidence" value="ECO:0007669"/>
    <property type="project" value="UniProtKB-SubCell"/>
</dbReference>
<evidence type="ECO:0000256" key="13">
    <source>
        <dbReference type="SAM" id="Phobius"/>
    </source>
</evidence>
<gene>
    <name evidence="14" type="ORF">M972_111544</name>
</gene>
<dbReference type="InterPro" id="IPR002528">
    <property type="entry name" value="MATE_fam"/>
</dbReference>
<feature type="transmembrane region" description="Helical" evidence="13">
    <location>
        <begin position="153"/>
        <end position="171"/>
    </location>
</feature>
<feature type="transmembrane region" description="Helical" evidence="13">
    <location>
        <begin position="109"/>
        <end position="133"/>
    </location>
</feature>
<feature type="transmembrane region" description="Helical" evidence="13">
    <location>
        <begin position="308"/>
        <end position="331"/>
    </location>
</feature>
<reference evidence="14 15" key="1">
    <citation type="submission" date="2017-09" db="EMBL/GenBank/DDBJ databases">
        <title>Evaluation of Pacific Biosciences Sequencing Technology to Finishing C. thermocellum Genome Sequences.</title>
        <authorList>
            <person name="Brown S."/>
        </authorList>
    </citation>
    <scope>NUCLEOTIDE SEQUENCE [LARGE SCALE GENOMIC DNA]</scope>
    <source>
        <strain evidence="14 15">AD2</strain>
    </source>
</reference>
<dbReference type="AlphaFoldDB" id="A0AB36TFT3"/>
<feature type="transmembrane region" description="Helical" evidence="13">
    <location>
        <begin position="183"/>
        <end position="209"/>
    </location>
</feature>
<comment type="function">
    <text evidence="1">Multidrug efflux pump.</text>
</comment>
<name>A0AB36TFT3_ACETH</name>
<evidence type="ECO:0000256" key="9">
    <source>
        <dbReference type="ARBA" id="ARBA00022989"/>
    </source>
</evidence>
<feature type="transmembrane region" description="Helical" evidence="13">
    <location>
        <begin position="65"/>
        <end position="88"/>
    </location>
</feature>
<feature type="transmembrane region" description="Helical" evidence="13">
    <location>
        <begin position="24"/>
        <end position="45"/>
    </location>
</feature>
<keyword evidence="5" id="KW-0813">Transport</keyword>
<keyword evidence="10" id="KW-0406">Ion transport</keyword>
<evidence type="ECO:0000256" key="8">
    <source>
        <dbReference type="ARBA" id="ARBA00022692"/>
    </source>
</evidence>
<evidence type="ECO:0000256" key="12">
    <source>
        <dbReference type="ARBA" id="ARBA00031636"/>
    </source>
</evidence>
<evidence type="ECO:0000256" key="5">
    <source>
        <dbReference type="ARBA" id="ARBA00022448"/>
    </source>
</evidence>
<protein>
    <recommendedName>
        <fullName evidence="4">Probable multidrug resistance protein NorM</fullName>
    </recommendedName>
    <alternativeName>
        <fullName evidence="12">Multidrug-efflux transporter</fullName>
    </alternativeName>
</protein>
<sequence>MNKTLYIKSILPRLKRTFIGDKKFYKTVLALVIPIIIQNSITNFVNLLDNIMIGQVGTAQMSGVAIANQLMFVFYLAVFGGLAGAGIFAAQFFGAGDNEGLRYTLRYKLWASAVILAVALAVFLSGGDWLISLFLKGEGDPSEAAAILEYGRVYLRIMLWGLLPFILSQVYGSTLREIGDTMVPMVASVAAVLTNLCFNWVLIFGKLGFPEMGVAGAAIATVISRYVELVIIAVYTHMNTARFGFVAGVYRSMRVPRGLALTIFNKGMPLLANEVLWAVGVSALTQIFSTYNLNVVGALNIANTITNLFNVAFISMGSAVAVMVGQALGAGDMQRAKEYSWKLIFFSVCTCIIIGAVLVAVAPVIPRIYNTTEDVRKLSAHFMIVSAFYMPFFAISHCAYFTIRSGGKTFITLVFDSAYTWGVIVPVAYLIAKYADFDIYTAYPVCYFPDVLKSVLGLYIIKKGRWAQNIVANGTESEGVRCFG</sequence>
<dbReference type="GO" id="GO:0042910">
    <property type="term" value="F:xenobiotic transmembrane transporter activity"/>
    <property type="evidence" value="ECO:0007669"/>
    <property type="project" value="InterPro"/>
</dbReference>
<dbReference type="GeneID" id="35805302"/>
<evidence type="ECO:0000256" key="11">
    <source>
        <dbReference type="ARBA" id="ARBA00023136"/>
    </source>
</evidence>
<evidence type="ECO:0000256" key="4">
    <source>
        <dbReference type="ARBA" id="ARBA00020268"/>
    </source>
</evidence>
<proteinExistence type="inferred from homology"/>
<dbReference type="InterPro" id="IPR048279">
    <property type="entry name" value="MdtK-like"/>
</dbReference>
<comment type="subcellular location">
    <subcellularLocation>
        <location evidence="2">Cell membrane</location>
        <topology evidence="2">Multi-pass membrane protein</topology>
    </subcellularLocation>
</comment>
<dbReference type="RefSeq" id="WP_003516276.1">
    <property type="nucleotide sequence ID" value="NZ_CP013828.1"/>
</dbReference>
<dbReference type="GO" id="GO:0006811">
    <property type="term" value="P:monoatomic ion transport"/>
    <property type="evidence" value="ECO:0007669"/>
    <property type="project" value="UniProtKB-KW"/>
</dbReference>
<keyword evidence="6" id="KW-0050">Antiport</keyword>
<organism evidence="14 15">
    <name type="scientific">Acetivibrio thermocellus AD2</name>
    <dbReference type="NCBI Taxonomy" id="1138384"/>
    <lineage>
        <taxon>Bacteria</taxon>
        <taxon>Bacillati</taxon>
        <taxon>Bacillota</taxon>
        <taxon>Clostridia</taxon>
        <taxon>Eubacteriales</taxon>
        <taxon>Oscillospiraceae</taxon>
        <taxon>Acetivibrio</taxon>
    </lineage>
</organism>
<dbReference type="PANTHER" id="PTHR43298:SF2">
    <property type="entry name" value="FMN_FAD EXPORTER YEEO-RELATED"/>
    <property type="match status" value="1"/>
</dbReference>
<evidence type="ECO:0000256" key="3">
    <source>
        <dbReference type="ARBA" id="ARBA00010199"/>
    </source>
</evidence>
<dbReference type="Pfam" id="PF01554">
    <property type="entry name" value="MatE"/>
    <property type="match status" value="2"/>
</dbReference>
<comment type="caution">
    <text evidence="14">The sequence shown here is derived from an EMBL/GenBank/DDBJ whole genome shotgun (WGS) entry which is preliminary data.</text>
</comment>
<keyword evidence="7" id="KW-1003">Cell membrane</keyword>
<evidence type="ECO:0000256" key="2">
    <source>
        <dbReference type="ARBA" id="ARBA00004651"/>
    </source>
</evidence>
<dbReference type="InterPro" id="IPR050222">
    <property type="entry name" value="MATE_MdtK"/>
</dbReference>
<dbReference type="PIRSF" id="PIRSF006603">
    <property type="entry name" value="DinF"/>
    <property type="match status" value="1"/>
</dbReference>
<evidence type="ECO:0000256" key="10">
    <source>
        <dbReference type="ARBA" id="ARBA00023065"/>
    </source>
</evidence>
<dbReference type="PANTHER" id="PTHR43298">
    <property type="entry name" value="MULTIDRUG RESISTANCE PROTEIN NORM-RELATED"/>
    <property type="match status" value="1"/>
</dbReference>
<evidence type="ECO:0000313" key="15">
    <source>
        <dbReference type="Proteomes" id="UP000223596"/>
    </source>
</evidence>
<dbReference type="EMBL" id="PDBW01000001">
    <property type="protein sequence ID" value="PFH02757.1"/>
    <property type="molecule type" value="Genomic_DNA"/>
</dbReference>
<keyword evidence="8 13" id="KW-0812">Transmembrane</keyword>
<evidence type="ECO:0000256" key="1">
    <source>
        <dbReference type="ARBA" id="ARBA00003408"/>
    </source>
</evidence>
<evidence type="ECO:0000256" key="6">
    <source>
        <dbReference type="ARBA" id="ARBA00022449"/>
    </source>
</evidence>
<comment type="similarity">
    <text evidence="3">Belongs to the multi antimicrobial extrusion (MATE) (TC 2.A.66.1) family.</text>
</comment>
<accession>A0AB36TFT3</accession>
<feature type="transmembrane region" description="Helical" evidence="13">
    <location>
        <begin position="410"/>
        <end position="430"/>
    </location>
</feature>
<dbReference type="NCBIfam" id="TIGR00797">
    <property type="entry name" value="matE"/>
    <property type="match status" value="1"/>
</dbReference>
<feature type="transmembrane region" description="Helical" evidence="13">
    <location>
        <begin position="343"/>
        <end position="366"/>
    </location>
</feature>
<dbReference type="Proteomes" id="UP000223596">
    <property type="component" value="Unassembled WGS sequence"/>
</dbReference>
<feature type="transmembrane region" description="Helical" evidence="13">
    <location>
        <begin position="378"/>
        <end position="403"/>
    </location>
</feature>
<keyword evidence="11 13" id="KW-0472">Membrane</keyword>
<keyword evidence="9 13" id="KW-1133">Transmembrane helix</keyword>